<evidence type="ECO:0008006" key="3">
    <source>
        <dbReference type="Google" id="ProtNLM"/>
    </source>
</evidence>
<reference evidence="1 2" key="1">
    <citation type="submission" date="2023-02" db="EMBL/GenBank/DDBJ databases">
        <title>Dictyobacter halimunensis sp. nov., a new member of the class Ktedonobacteria from forest soil in a geothermal area.</title>
        <authorList>
            <person name="Rachmania M.K."/>
            <person name="Ningsih F."/>
            <person name="Sakai Y."/>
            <person name="Yabe S."/>
            <person name="Yokota A."/>
            <person name="Sjamsuridzal W."/>
        </authorList>
    </citation>
    <scope>NUCLEOTIDE SEQUENCE [LARGE SCALE GENOMIC DNA]</scope>
    <source>
        <strain evidence="1 2">S3.2.2.5</strain>
    </source>
</reference>
<sequence length="223" mass="25970">MSKDNVLSTDSGEVELSEYDKQLLQRQDQLQVESQQVLAELKVVDLLSQEGRLRQTGSTTVGLMVWRDIDLQVYSPGLSAEQAFATMQPLLTHPYVTQVRYLHQSDHFKIEGLGERYFFMIMYQYNQTAEWKLDISFWIEPGIRPEPVQGELERVLTPETRLLILRIKDAWYQLPAYRNTVASTDIYDAVLHHGVRTLDDFDHYLAQRGKPTRAEQHDDVRQD</sequence>
<comment type="caution">
    <text evidence="1">The sequence shown here is derived from an EMBL/GenBank/DDBJ whole genome shotgun (WGS) entry which is preliminary data.</text>
</comment>
<protein>
    <recommendedName>
        <fullName evidence="3">Nucleotidyl transferase AbiEii/AbiGii toxin family protein</fullName>
    </recommendedName>
</protein>
<dbReference type="Proteomes" id="UP001344906">
    <property type="component" value="Unassembled WGS sequence"/>
</dbReference>
<organism evidence="1 2">
    <name type="scientific">Dictyobacter halimunensis</name>
    <dbReference type="NCBI Taxonomy" id="3026934"/>
    <lineage>
        <taxon>Bacteria</taxon>
        <taxon>Bacillati</taxon>
        <taxon>Chloroflexota</taxon>
        <taxon>Ktedonobacteria</taxon>
        <taxon>Ktedonobacterales</taxon>
        <taxon>Dictyobacteraceae</taxon>
        <taxon>Dictyobacter</taxon>
    </lineage>
</organism>
<dbReference type="RefSeq" id="WP_338247234.1">
    <property type="nucleotide sequence ID" value="NZ_BSRI01000001.1"/>
</dbReference>
<proteinExistence type="predicted"/>
<evidence type="ECO:0000313" key="2">
    <source>
        <dbReference type="Proteomes" id="UP001344906"/>
    </source>
</evidence>
<gene>
    <name evidence="1" type="ORF">KDH_03890</name>
</gene>
<evidence type="ECO:0000313" key="1">
    <source>
        <dbReference type="EMBL" id="GLV53536.1"/>
    </source>
</evidence>
<dbReference type="EMBL" id="BSRI01000001">
    <property type="protein sequence ID" value="GLV53536.1"/>
    <property type="molecule type" value="Genomic_DNA"/>
</dbReference>
<name>A0ABQ6FK02_9CHLR</name>
<keyword evidence="2" id="KW-1185">Reference proteome</keyword>
<accession>A0ABQ6FK02</accession>